<dbReference type="EMBL" id="CAUOFW020004059">
    <property type="protein sequence ID" value="CAK9163676.1"/>
    <property type="molecule type" value="Genomic_DNA"/>
</dbReference>
<dbReference type="GO" id="GO:0035098">
    <property type="term" value="C:ESC/E(Z) complex"/>
    <property type="evidence" value="ECO:0007669"/>
    <property type="project" value="UniProtKB-ARBA"/>
</dbReference>
<dbReference type="Proteomes" id="UP001642360">
    <property type="component" value="Unassembled WGS sequence"/>
</dbReference>
<dbReference type="InterPro" id="IPR052657">
    <property type="entry name" value="PDP_family_Arabidopsis"/>
</dbReference>
<sequence>MISVMNNEDLELHRTNDVVDDEKRAPPMASGDAVVDSSDKATNGGDKGARLGTIGSEVIRVLHGDVDIYDRRANLNSIESEENRVSRELDNRASESGNVRVLDGGVDFVANRGFEEATVLKTNEKAKSRASEMLSEDVKSSHNQFYHRDSGTENLKTSNEGDVSKSEETGHVESNPIAIDSKIWNGNTDVRNGKIRHSGLKAGNEHEVSETKQTGSHYDSMLSMFDEFAANRRGGVLPRPIGYGYEVGDMVWGKVKSHPWWPGHIYDEAFATPSVRRTKREGHVLVAFFGDSSYGWFDPAELVPFDINFVEKSKQTNSRTFVKAVEEAVDEASRRRGLGLACRCRNAYNFRPTSVEGYFAVDVGDYEPGAFYSVNQIKKARDSFQPRETLAFLKQSALTPMDNEHGSIQFIENKFTVLAYRKSVFEEFDDTYAQAFGAQPIRPSRPPPPDQLAHPSREDTESPSIITKVPSFFFFVIIEEALASQMSQRLRSDPSQRAFNDQR</sequence>
<dbReference type="PANTHER" id="PTHR10688:SF5">
    <property type="entry name" value="PWWP DOMAIN-CONTAINING PROTEIN 1-RELATED"/>
    <property type="match status" value="1"/>
</dbReference>
<dbReference type="GO" id="GO:0006355">
    <property type="term" value="P:regulation of DNA-templated transcription"/>
    <property type="evidence" value="ECO:0007669"/>
    <property type="project" value="UniProtKB-ARBA"/>
</dbReference>
<keyword evidence="2" id="KW-0804">Transcription</keyword>
<reference evidence="7 8" key="1">
    <citation type="submission" date="2024-02" db="EMBL/GenBank/DDBJ databases">
        <authorList>
            <person name="Vignale AGUSTIN F."/>
            <person name="Sosa J E."/>
            <person name="Modenutti C."/>
        </authorList>
    </citation>
    <scope>NUCLEOTIDE SEQUENCE [LARGE SCALE GENOMIC DNA]</scope>
</reference>
<protein>
    <recommendedName>
        <fullName evidence="6">PWWP domain-containing protein</fullName>
    </recommendedName>
</protein>
<feature type="region of interest" description="Disordered" evidence="5">
    <location>
        <begin position="437"/>
        <end position="462"/>
    </location>
</feature>
<keyword evidence="3" id="KW-0539">Nucleus</keyword>
<keyword evidence="8" id="KW-1185">Reference proteome</keyword>
<evidence type="ECO:0000259" key="6">
    <source>
        <dbReference type="PROSITE" id="PS50812"/>
    </source>
</evidence>
<comment type="similarity">
    <text evidence="4">Belongs to the PDP family.</text>
</comment>
<evidence type="ECO:0000256" key="5">
    <source>
        <dbReference type="SAM" id="MobiDB-lite"/>
    </source>
</evidence>
<evidence type="ECO:0000256" key="4">
    <source>
        <dbReference type="ARBA" id="ARBA00060746"/>
    </source>
</evidence>
<dbReference type="GO" id="GO:2000028">
    <property type="term" value="P:regulation of photoperiodism, flowering"/>
    <property type="evidence" value="ECO:0007669"/>
    <property type="project" value="UniProtKB-ARBA"/>
</dbReference>
<dbReference type="Pfam" id="PF00855">
    <property type="entry name" value="PWWP"/>
    <property type="match status" value="1"/>
</dbReference>
<proteinExistence type="inferred from homology"/>
<feature type="compositionally biased region" description="Polar residues" evidence="5">
    <location>
        <begin position="152"/>
        <end position="161"/>
    </location>
</feature>
<feature type="domain" description="PWWP" evidence="6">
    <location>
        <begin position="247"/>
        <end position="308"/>
    </location>
</feature>
<dbReference type="PROSITE" id="PS50812">
    <property type="entry name" value="PWWP"/>
    <property type="match status" value="1"/>
</dbReference>
<evidence type="ECO:0000256" key="3">
    <source>
        <dbReference type="ARBA" id="ARBA00023242"/>
    </source>
</evidence>
<feature type="region of interest" description="Disordered" evidence="5">
    <location>
        <begin position="132"/>
        <end position="172"/>
    </location>
</feature>
<dbReference type="FunFam" id="2.30.30.140:FF:000115">
    <property type="entry name" value="Tudor/PWWP/MBT superfamily protein"/>
    <property type="match status" value="1"/>
</dbReference>
<dbReference type="PANTHER" id="PTHR10688">
    <property type="entry name" value="PWWP DOMAIN-CONTAINING PROTEIN"/>
    <property type="match status" value="1"/>
</dbReference>
<dbReference type="Gene3D" id="2.30.30.140">
    <property type="match status" value="1"/>
</dbReference>
<feature type="compositionally biased region" description="Basic and acidic residues" evidence="5">
    <location>
        <begin position="10"/>
        <end position="25"/>
    </location>
</feature>
<evidence type="ECO:0000256" key="2">
    <source>
        <dbReference type="ARBA" id="ARBA00023163"/>
    </source>
</evidence>
<accession>A0ABC8T6E9</accession>
<feature type="compositionally biased region" description="Basic and acidic residues" evidence="5">
    <location>
        <begin position="132"/>
        <end position="151"/>
    </location>
</feature>
<keyword evidence="1" id="KW-0805">Transcription regulation</keyword>
<dbReference type="CDD" id="cd05162">
    <property type="entry name" value="PWWP"/>
    <property type="match status" value="1"/>
</dbReference>
<name>A0ABC8T6E9_9AQUA</name>
<evidence type="ECO:0000313" key="7">
    <source>
        <dbReference type="EMBL" id="CAK9163676.1"/>
    </source>
</evidence>
<dbReference type="AlphaFoldDB" id="A0ABC8T6E9"/>
<evidence type="ECO:0000313" key="8">
    <source>
        <dbReference type="Proteomes" id="UP001642360"/>
    </source>
</evidence>
<feature type="region of interest" description="Disordered" evidence="5">
    <location>
        <begin position="1"/>
        <end position="48"/>
    </location>
</feature>
<dbReference type="InterPro" id="IPR000313">
    <property type="entry name" value="PWWP_dom"/>
</dbReference>
<evidence type="ECO:0000256" key="1">
    <source>
        <dbReference type="ARBA" id="ARBA00023015"/>
    </source>
</evidence>
<dbReference type="SUPFAM" id="SSF63748">
    <property type="entry name" value="Tudor/PWWP/MBT"/>
    <property type="match status" value="1"/>
</dbReference>
<feature type="compositionally biased region" description="Basic and acidic residues" evidence="5">
    <location>
        <begin position="162"/>
        <end position="171"/>
    </location>
</feature>
<organism evidence="7 8">
    <name type="scientific">Ilex paraguariensis</name>
    <name type="common">yerba mate</name>
    <dbReference type="NCBI Taxonomy" id="185542"/>
    <lineage>
        <taxon>Eukaryota</taxon>
        <taxon>Viridiplantae</taxon>
        <taxon>Streptophyta</taxon>
        <taxon>Embryophyta</taxon>
        <taxon>Tracheophyta</taxon>
        <taxon>Spermatophyta</taxon>
        <taxon>Magnoliopsida</taxon>
        <taxon>eudicotyledons</taxon>
        <taxon>Gunneridae</taxon>
        <taxon>Pentapetalae</taxon>
        <taxon>asterids</taxon>
        <taxon>campanulids</taxon>
        <taxon>Aquifoliales</taxon>
        <taxon>Aquifoliaceae</taxon>
        <taxon>Ilex</taxon>
    </lineage>
</organism>
<gene>
    <name evidence="7" type="ORF">ILEXP_LOCUS32726</name>
</gene>
<comment type="caution">
    <text evidence="7">The sequence shown here is derived from an EMBL/GenBank/DDBJ whole genome shotgun (WGS) entry which is preliminary data.</text>
</comment>
<dbReference type="SMART" id="SM00293">
    <property type="entry name" value="PWWP"/>
    <property type="match status" value="1"/>
</dbReference>